<evidence type="ECO:0000313" key="4">
    <source>
        <dbReference type="Proteomes" id="UP000240978"/>
    </source>
</evidence>
<dbReference type="OrthoDB" id="1098513at2"/>
<comment type="caution">
    <text evidence="3">The sequence shown here is derived from an EMBL/GenBank/DDBJ whole genome shotgun (WGS) entry which is preliminary data.</text>
</comment>
<dbReference type="Pfam" id="PF12844">
    <property type="entry name" value="HTH_19"/>
    <property type="match status" value="1"/>
</dbReference>
<dbReference type="InterPro" id="IPR050807">
    <property type="entry name" value="TransReg_Diox_bact_type"/>
</dbReference>
<proteinExistence type="predicted"/>
<dbReference type="PANTHER" id="PTHR46797">
    <property type="entry name" value="HTH-TYPE TRANSCRIPTIONAL REGULATOR"/>
    <property type="match status" value="1"/>
</dbReference>
<evidence type="ECO:0000259" key="2">
    <source>
        <dbReference type="PROSITE" id="PS50943"/>
    </source>
</evidence>
<dbReference type="GO" id="GO:0003700">
    <property type="term" value="F:DNA-binding transcription factor activity"/>
    <property type="evidence" value="ECO:0007669"/>
    <property type="project" value="TreeGrafter"/>
</dbReference>
<dbReference type="InterPro" id="IPR001387">
    <property type="entry name" value="Cro/C1-type_HTH"/>
</dbReference>
<evidence type="ECO:0000313" key="3">
    <source>
        <dbReference type="EMBL" id="PSL33280.1"/>
    </source>
</evidence>
<protein>
    <submittedName>
        <fullName evidence="3">DNA-binding XRE family transcriptional regulator</fullName>
    </submittedName>
</protein>
<dbReference type="PANTHER" id="PTHR46797:SF1">
    <property type="entry name" value="METHYLPHOSPHONATE SYNTHASE"/>
    <property type="match status" value="1"/>
</dbReference>
<dbReference type="Gene3D" id="1.10.260.40">
    <property type="entry name" value="lambda repressor-like DNA-binding domains"/>
    <property type="match status" value="1"/>
</dbReference>
<dbReference type="SMART" id="SM00530">
    <property type="entry name" value="HTH_XRE"/>
    <property type="match status" value="1"/>
</dbReference>
<dbReference type="PROSITE" id="PS50943">
    <property type="entry name" value="HTH_CROC1"/>
    <property type="match status" value="1"/>
</dbReference>
<accession>A0A2P8GH63</accession>
<gene>
    <name evidence="3" type="ORF">CLV42_103263</name>
</gene>
<evidence type="ECO:0000256" key="1">
    <source>
        <dbReference type="ARBA" id="ARBA00023125"/>
    </source>
</evidence>
<name>A0A2P8GH63_9BACT</name>
<dbReference type="SUPFAM" id="SSF47413">
    <property type="entry name" value="lambda repressor-like DNA-binding domains"/>
    <property type="match status" value="1"/>
</dbReference>
<dbReference type="GO" id="GO:0005829">
    <property type="term" value="C:cytosol"/>
    <property type="evidence" value="ECO:0007669"/>
    <property type="project" value="TreeGrafter"/>
</dbReference>
<dbReference type="GO" id="GO:0003677">
    <property type="term" value="F:DNA binding"/>
    <property type="evidence" value="ECO:0007669"/>
    <property type="project" value="UniProtKB-KW"/>
</dbReference>
<dbReference type="AlphaFoldDB" id="A0A2P8GH63"/>
<dbReference type="Proteomes" id="UP000240978">
    <property type="component" value="Unassembled WGS sequence"/>
</dbReference>
<sequence>MNEKAQIELYVIEKVKEMRTERGFTQASLAEALGYSEGFIGHIENPKRRDKYNIKHLNEIAKLFGCSIRDFFPEKPI</sequence>
<organism evidence="3 4">
    <name type="scientific">Chitinophaga ginsengisoli</name>
    <dbReference type="NCBI Taxonomy" id="363837"/>
    <lineage>
        <taxon>Bacteria</taxon>
        <taxon>Pseudomonadati</taxon>
        <taxon>Bacteroidota</taxon>
        <taxon>Chitinophagia</taxon>
        <taxon>Chitinophagales</taxon>
        <taxon>Chitinophagaceae</taxon>
        <taxon>Chitinophaga</taxon>
    </lineage>
</organism>
<dbReference type="CDD" id="cd00093">
    <property type="entry name" value="HTH_XRE"/>
    <property type="match status" value="1"/>
</dbReference>
<dbReference type="InterPro" id="IPR010982">
    <property type="entry name" value="Lambda_DNA-bd_dom_sf"/>
</dbReference>
<reference evidence="3 4" key="1">
    <citation type="submission" date="2018-03" db="EMBL/GenBank/DDBJ databases">
        <title>Genomic Encyclopedia of Archaeal and Bacterial Type Strains, Phase II (KMG-II): from individual species to whole genera.</title>
        <authorList>
            <person name="Goeker M."/>
        </authorList>
    </citation>
    <scope>NUCLEOTIDE SEQUENCE [LARGE SCALE GENOMIC DNA]</scope>
    <source>
        <strain evidence="3 4">DSM 18107</strain>
    </source>
</reference>
<feature type="domain" description="HTH cro/C1-type" evidence="2">
    <location>
        <begin position="15"/>
        <end position="71"/>
    </location>
</feature>
<keyword evidence="4" id="KW-1185">Reference proteome</keyword>
<dbReference type="RefSeq" id="WP_106601607.1">
    <property type="nucleotide sequence ID" value="NZ_PYGK01000003.1"/>
</dbReference>
<dbReference type="EMBL" id="PYGK01000003">
    <property type="protein sequence ID" value="PSL33280.1"/>
    <property type="molecule type" value="Genomic_DNA"/>
</dbReference>
<keyword evidence="1 3" id="KW-0238">DNA-binding</keyword>